<protein>
    <submittedName>
        <fullName evidence="1">Uncharacterized protein</fullName>
    </submittedName>
</protein>
<feature type="non-terminal residue" evidence="1">
    <location>
        <position position="1"/>
    </location>
</feature>
<dbReference type="EMBL" id="JANGEW010000125">
    <property type="protein sequence ID" value="MCQ5343712.1"/>
    <property type="molecule type" value="Genomic_DNA"/>
</dbReference>
<proteinExistence type="predicted"/>
<dbReference type="SUPFAM" id="SSF158832">
    <property type="entry name" value="Tex N-terminal region-like"/>
    <property type="match status" value="1"/>
</dbReference>
<organism evidence="1 2">
    <name type="scientific">Megasphaera massiliensis</name>
    <dbReference type="NCBI Taxonomy" id="1232428"/>
    <lineage>
        <taxon>Bacteria</taxon>
        <taxon>Bacillati</taxon>
        <taxon>Bacillota</taxon>
        <taxon>Negativicutes</taxon>
        <taxon>Veillonellales</taxon>
        <taxon>Veillonellaceae</taxon>
        <taxon>Megasphaera</taxon>
    </lineage>
</organism>
<dbReference type="Proteomes" id="UP001206692">
    <property type="component" value="Unassembled WGS sequence"/>
</dbReference>
<evidence type="ECO:0000313" key="1">
    <source>
        <dbReference type="EMBL" id="MCQ5343712.1"/>
    </source>
</evidence>
<evidence type="ECO:0000313" key="2">
    <source>
        <dbReference type="Proteomes" id="UP001206692"/>
    </source>
</evidence>
<keyword evidence="2" id="KW-1185">Reference proteome</keyword>
<comment type="caution">
    <text evidence="1">The sequence shown here is derived from an EMBL/GenBank/DDBJ whole genome shotgun (WGS) entry which is preliminary data.</text>
</comment>
<sequence>DQGCWTAELEEALNKARQLQEGEDIYLPYNPKKRTKASMACDAGLEPLARLFSEQNPK</sequence>
<reference evidence="1 2" key="1">
    <citation type="submission" date="2022-06" db="EMBL/GenBank/DDBJ databases">
        <title>Isolation of gut microbiota from human fecal samples.</title>
        <authorList>
            <person name="Pamer E.G."/>
            <person name="Barat B."/>
            <person name="Waligurski E."/>
            <person name="Medina S."/>
            <person name="Paddock L."/>
            <person name="Mostad J."/>
        </authorList>
    </citation>
    <scope>NUCLEOTIDE SEQUENCE [LARGE SCALE GENOMIC DNA]</scope>
    <source>
        <strain evidence="1 2">DFI.1.1</strain>
    </source>
</reference>
<accession>A0ABT1SVF6</accession>
<name>A0ABT1SVF6_9FIRM</name>
<gene>
    <name evidence="1" type="ORF">NE675_11880</name>
</gene>